<dbReference type="STRING" id="946122.A0A0C2WU51"/>
<keyword evidence="6" id="KW-0479">Metal-binding</keyword>
<organism evidence="13 14">
    <name type="scientific">Amanita muscaria (strain Koide BX008)</name>
    <dbReference type="NCBI Taxonomy" id="946122"/>
    <lineage>
        <taxon>Eukaryota</taxon>
        <taxon>Fungi</taxon>
        <taxon>Dikarya</taxon>
        <taxon>Basidiomycota</taxon>
        <taxon>Agaricomycotina</taxon>
        <taxon>Agaricomycetes</taxon>
        <taxon>Agaricomycetidae</taxon>
        <taxon>Agaricales</taxon>
        <taxon>Pluteineae</taxon>
        <taxon>Amanitaceae</taxon>
        <taxon>Amanita</taxon>
    </lineage>
</organism>
<feature type="transmembrane region" description="Helical" evidence="11">
    <location>
        <begin position="164"/>
        <end position="187"/>
    </location>
</feature>
<feature type="transmembrane region" description="Helical" evidence="11">
    <location>
        <begin position="18"/>
        <end position="37"/>
    </location>
</feature>
<evidence type="ECO:0000256" key="10">
    <source>
        <dbReference type="ARBA" id="ARBA00023136"/>
    </source>
</evidence>
<dbReference type="GO" id="GO:0140575">
    <property type="term" value="F:transmembrane monodehydroascorbate reductase activity"/>
    <property type="evidence" value="ECO:0007669"/>
    <property type="project" value="InterPro"/>
</dbReference>
<dbReference type="OrthoDB" id="366214at2759"/>
<dbReference type="PANTHER" id="PTHR15422:SF24">
    <property type="entry name" value="DOMON RELATED DOMAIN-CONTAINING PROTEIN"/>
    <property type="match status" value="1"/>
</dbReference>
<evidence type="ECO:0000256" key="11">
    <source>
        <dbReference type="SAM" id="Phobius"/>
    </source>
</evidence>
<dbReference type="CDD" id="cd08760">
    <property type="entry name" value="Cyt_b561_FRRS1_like"/>
    <property type="match status" value="1"/>
</dbReference>
<evidence type="ECO:0000256" key="1">
    <source>
        <dbReference type="ARBA" id="ARBA00001970"/>
    </source>
</evidence>
<protein>
    <recommendedName>
        <fullName evidence="12">Cytochrome b561 domain-containing protein</fullName>
    </recommendedName>
</protein>
<evidence type="ECO:0000256" key="4">
    <source>
        <dbReference type="ARBA" id="ARBA00022617"/>
    </source>
</evidence>
<evidence type="ECO:0000256" key="2">
    <source>
        <dbReference type="ARBA" id="ARBA00004141"/>
    </source>
</evidence>
<dbReference type="AlphaFoldDB" id="A0A0C2WU51"/>
<keyword evidence="5 11" id="KW-0812">Transmembrane</keyword>
<keyword evidence="7" id="KW-0249">Electron transport</keyword>
<dbReference type="Gene3D" id="1.20.120.1770">
    <property type="match status" value="1"/>
</dbReference>
<dbReference type="Pfam" id="PF03188">
    <property type="entry name" value="Cytochrom_B561"/>
    <property type="match status" value="1"/>
</dbReference>
<comment type="subcellular location">
    <subcellularLocation>
        <location evidence="2">Membrane</location>
        <topology evidence="2">Multi-pass membrane protein</topology>
    </subcellularLocation>
</comment>
<comment type="cofactor">
    <cofactor evidence="1">
        <name>heme b</name>
        <dbReference type="ChEBI" id="CHEBI:60344"/>
    </cofactor>
</comment>
<keyword evidence="9" id="KW-0408">Iron</keyword>
<sequence>MDVDQLPLTPLEVQARNHGLLCAIGFLIILPLGTLFARYARTFTNKWLYVHWSIQFFIAGPIILTGWYFGYQLAENLGATPHFQQSPHQQIGLALLILYLVQVFLGPFIHWFKFHSLFHGHRPPLSYLHVILGLSILALASYQVHYGLYFEWIDFVGVQPIPTWTLNTWLALTIIFWALYGIGWALLPRQFRLEKEFRQKLNSND</sequence>
<keyword evidence="3" id="KW-0813">Transport</keyword>
<keyword evidence="10 11" id="KW-0472">Membrane</keyword>
<evidence type="ECO:0000256" key="7">
    <source>
        <dbReference type="ARBA" id="ARBA00022982"/>
    </source>
</evidence>
<dbReference type="SMART" id="SM00665">
    <property type="entry name" value="B561"/>
    <property type="match status" value="1"/>
</dbReference>
<feature type="domain" description="Cytochrome b561" evidence="12">
    <location>
        <begin position="1"/>
        <end position="186"/>
    </location>
</feature>
<evidence type="ECO:0000259" key="12">
    <source>
        <dbReference type="PROSITE" id="PS50939"/>
    </source>
</evidence>
<dbReference type="InterPro" id="IPR045150">
    <property type="entry name" value="CYB561D1/2"/>
</dbReference>
<evidence type="ECO:0000256" key="6">
    <source>
        <dbReference type="ARBA" id="ARBA00022723"/>
    </source>
</evidence>
<dbReference type="InterPro" id="IPR006593">
    <property type="entry name" value="Cyt_b561/ferric_Rdtase_TM"/>
</dbReference>
<keyword evidence="8 11" id="KW-1133">Transmembrane helix</keyword>
<proteinExistence type="predicted"/>
<reference evidence="13 14" key="1">
    <citation type="submission" date="2014-04" db="EMBL/GenBank/DDBJ databases">
        <title>Evolutionary Origins and Diversification of the Mycorrhizal Mutualists.</title>
        <authorList>
            <consortium name="DOE Joint Genome Institute"/>
            <consortium name="Mycorrhizal Genomics Consortium"/>
            <person name="Kohler A."/>
            <person name="Kuo A."/>
            <person name="Nagy L.G."/>
            <person name="Floudas D."/>
            <person name="Copeland A."/>
            <person name="Barry K.W."/>
            <person name="Cichocki N."/>
            <person name="Veneault-Fourrey C."/>
            <person name="LaButti K."/>
            <person name="Lindquist E.A."/>
            <person name="Lipzen A."/>
            <person name="Lundell T."/>
            <person name="Morin E."/>
            <person name="Murat C."/>
            <person name="Riley R."/>
            <person name="Ohm R."/>
            <person name="Sun H."/>
            <person name="Tunlid A."/>
            <person name="Henrissat B."/>
            <person name="Grigoriev I.V."/>
            <person name="Hibbett D.S."/>
            <person name="Martin F."/>
        </authorList>
    </citation>
    <scope>NUCLEOTIDE SEQUENCE [LARGE SCALE GENOMIC DNA]</scope>
    <source>
        <strain evidence="13 14">Koide BX008</strain>
    </source>
</reference>
<dbReference type="GO" id="GO:0046872">
    <property type="term" value="F:metal ion binding"/>
    <property type="evidence" value="ECO:0007669"/>
    <property type="project" value="UniProtKB-KW"/>
</dbReference>
<keyword evidence="14" id="KW-1185">Reference proteome</keyword>
<evidence type="ECO:0000313" key="14">
    <source>
        <dbReference type="Proteomes" id="UP000054549"/>
    </source>
</evidence>
<accession>A0A0C2WU51</accession>
<feature type="transmembrane region" description="Helical" evidence="11">
    <location>
        <begin position="124"/>
        <end position="144"/>
    </location>
</feature>
<dbReference type="HOGENOM" id="CLU_090085_0_0_1"/>
<dbReference type="EMBL" id="KN818301">
    <property type="protein sequence ID" value="KIL60296.1"/>
    <property type="molecule type" value="Genomic_DNA"/>
</dbReference>
<name>A0A0C2WU51_AMAMK</name>
<evidence type="ECO:0000256" key="9">
    <source>
        <dbReference type="ARBA" id="ARBA00023004"/>
    </source>
</evidence>
<dbReference type="PANTHER" id="PTHR15422">
    <property type="entry name" value="OS05G0565100 PROTEIN"/>
    <property type="match status" value="1"/>
</dbReference>
<gene>
    <name evidence="13" type="ORF">M378DRAFT_168318</name>
</gene>
<evidence type="ECO:0000256" key="8">
    <source>
        <dbReference type="ARBA" id="ARBA00022989"/>
    </source>
</evidence>
<dbReference type="Proteomes" id="UP000054549">
    <property type="component" value="Unassembled WGS sequence"/>
</dbReference>
<dbReference type="GO" id="GO:0016020">
    <property type="term" value="C:membrane"/>
    <property type="evidence" value="ECO:0007669"/>
    <property type="project" value="UniProtKB-SubCell"/>
</dbReference>
<evidence type="ECO:0000256" key="3">
    <source>
        <dbReference type="ARBA" id="ARBA00022448"/>
    </source>
</evidence>
<evidence type="ECO:0000256" key="5">
    <source>
        <dbReference type="ARBA" id="ARBA00022692"/>
    </source>
</evidence>
<feature type="transmembrane region" description="Helical" evidence="11">
    <location>
        <begin position="91"/>
        <end position="112"/>
    </location>
</feature>
<feature type="transmembrane region" description="Helical" evidence="11">
    <location>
        <begin position="49"/>
        <end position="71"/>
    </location>
</feature>
<keyword evidence="4" id="KW-0349">Heme</keyword>
<evidence type="ECO:0000313" key="13">
    <source>
        <dbReference type="EMBL" id="KIL60296.1"/>
    </source>
</evidence>
<dbReference type="PROSITE" id="PS50939">
    <property type="entry name" value="CYTOCHROME_B561"/>
    <property type="match status" value="1"/>
</dbReference>
<dbReference type="GO" id="GO:0020037">
    <property type="term" value="F:heme binding"/>
    <property type="evidence" value="ECO:0007669"/>
    <property type="project" value="TreeGrafter"/>
</dbReference>
<dbReference type="InParanoid" id="A0A0C2WU51"/>